<keyword evidence="1" id="KW-1133">Transmembrane helix</keyword>
<evidence type="ECO:0008006" key="4">
    <source>
        <dbReference type="Google" id="ProtNLM"/>
    </source>
</evidence>
<feature type="transmembrane region" description="Helical" evidence="1">
    <location>
        <begin position="60"/>
        <end position="79"/>
    </location>
</feature>
<dbReference type="EMBL" id="BONF01000010">
    <property type="protein sequence ID" value="GIF80522.1"/>
    <property type="molecule type" value="Genomic_DNA"/>
</dbReference>
<evidence type="ECO:0000313" key="2">
    <source>
        <dbReference type="EMBL" id="GIF80522.1"/>
    </source>
</evidence>
<gene>
    <name evidence="2" type="ORF">Cba03nite_18710</name>
</gene>
<dbReference type="AlphaFoldDB" id="A0A8J3J928"/>
<feature type="transmembrane region" description="Helical" evidence="1">
    <location>
        <begin position="32"/>
        <end position="48"/>
    </location>
</feature>
<keyword evidence="1" id="KW-0812">Transmembrane</keyword>
<evidence type="ECO:0000313" key="3">
    <source>
        <dbReference type="Proteomes" id="UP000601223"/>
    </source>
</evidence>
<evidence type="ECO:0000256" key="1">
    <source>
        <dbReference type="SAM" id="Phobius"/>
    </source>
</evidence>
<comment type="caution">
    <text evidence="2">The sequence shown here is derived from an EMBL/GenBank/DDBJ whole genome shotgun (WGS) entry which is preliminary data.</text>
</comment>
<keyword evidence="3" id="KW-1185">Reference proteome</keyword>
<sequence>MSSGRVALSVVGALGALTGLFALVISGGMSHWLVFGAVLVASGLLLLWTGLRGPLPGPPAWVAIVVLTVAGLAVSLLVVRERVCCMFVYHHDLGYPWSWLLSYAEAETMPAVEELRARAADLPKHVHRGRFVAATAFWTGVALLLVLPVTLLRRRPAP</sequence>
<keyword evidence="1" id="KW-0472">Membrane</keyword>
<protein>
    <recommendedName>
        <fullName evidence="4">Transmembrane protein</fullName>
    </recommendedName>
</protein>
<name>A0A8J3J928_9ACTN</name>
<organism evidence="2 3">
    <name type="scientific">Catellatospora bangladeshensis</name>
    <dbReference type="NCBI Taxonomy" id="310355"/>
    <lineage>
        <taxon>Bacteria</taxon>
        <taxon>Bacillati</taxon>
        <taxon>Actinomycetota</taxon>
        <taxon>Actinomycetes</taxon>
        <taxon>Micromonosporales</taxon>
        <taxon>Micromonosporaceae</taxon>
        <taxon>Catellatospora</taxon>
    </lineage>
</organism>
<reference evidence="2 3" key="1">
    <citation type="submission" date="2021-01" db="EMBL/GenBank/DDBJ databases">
        <title>Whole genome shotgun sequence of Catellatospora bangladeshensis NBRC 107357.</title>
        <authorList>
            <person name="Komaki H."/>
            <person name="Tamura T."/>
        </authorList>
    </citation>
    <scope>NUCLEOTIDE SEQUENCE [LARGE SCALE GENOMIC DNA]</scope>
    <source>
        <strain evidence="2 3">NBRC 107357</strain>
    </source>
</reference>
<feature type="transmembrane region" description="Helical" evidence="1">
    <location>
        <begin position="131"/>
        <end position="152"/>
    </location>
</feature>
<proteinExistence type="predicted"/>
<dbReference type="Proteomes" id="UP000601223">
    <property type="component" value="Unassembled WGS sequence"/>
</dbReference>
<accession>A0A8J3J928</accession>